<gene>
    <name evidence="2" type="ORF">AGOR_G00087530</name>
</gene>
<proteinExistence type="predicted"/>
<sequence length="162" mass="18440">MGVVYCTTNGFNELQAYLPQSVIDTSCVWRIGVLPFAFERSSPVPLHCARPLGCALSQRPYEPAVRGDELSYCHTLQGTVARSSATKNHQKPRERRHRGKLTPTVKALMVDKLKEEEEEEQRSGRFLRRSHKEEEGEGEEGGRRRSRILSLEGRDRTGRSCR</sequence>
<protein>
    <submittedName>
        <fullName evidence="2">Uncharacterized protein</fullName>
    </submittedName>
</protein>
<dbReference type="Proteomes" id="UP000829720">
    <property type="component" value="Unassembled WGS sequence"/>
</dbReference>
<reference evidence="2" key="1">
    <citation type="submission" date="2021-01" db="EMBL/GenBank/DDBJ databases">
        <authorList>
            <person name="Zahm M."/>
            <person name="Roques C."/>
            <person name="Cabau C."/>
            <person name="Klopp C."/>
            <person name="Donnadieu C."/>
            <person name="Jouanno E."/>
            <person name="Lampietro C."/>
            <person name="Louis A."/>
            <person name="Herpin A."/>
            <person name="Echchiki A."/>
            <person name="Berthelot C."/>
            <person name="Parey E."/>
            <person name="Roest-Crollius H."/>
            <person name="Braasch I."/>
            <person name="Postlethwait J."/>
            <person name="Bobe J."/>
            <person name="Montfort J."/>
            <person name="Bouchez O."/>
            <person name="Begum T."/>
            <person name="Mejri S."/>
            <person name="Adams A."/>
            <person name="Chen W.-J."/>
            <person name="Guiguen Y."/>
        </authorList>
    </citation>
    <scope>NUCLEOTIDE SEQUENCE</scope>
    <source>
        <tissue evidence="2">Blood</tissue>
    </source>
</reference>
<evidence type="ECO:0000313" key="3">
    <source>
        <dbReference type="Proteomes" id="UP000829720"/>
    </source>
</evidence>
<dbReference type="AlphaFoldDB" id="A0A8T3DMS5"/>
<accession>A0A8T3DMS5</accession>
<comment type="caution">
    <text evidence="2">The sequence shown here is derived from an EMBL/GenBank/DDBJ whole genome shotgun (WGS) entry which is preliminary data.</text>
</comment>
<evidence type="ECO:0000313" key="2">
    <source>
        <dbReference type="EMBL" id="KAI1897852.1"/>
    </source>
</evidence>
<feature type="compositionally biased region" description="Basic and acidic residues" evidence="1">
    <location>
        <begin position="152"/>
        <end position="162"/>
    </location>
</feature>
<feature type="compositionally biased region" description="Basic residues" evidence="1">
    <location>
        <begin position="88"/>
        <end position="100"/>
    </location>
</feature>
<dbReference type="EMBL" id="JAERUA010000007">
    <property type="protein sequence ID" value="KAI1897852.1"/>
    <property type="molecule type" value="Genomic_DNA"/>
</dbReference>
<feature type="region of interest" description="Disordered" evidence="1">
    <location>
        <begin position="81"/>
        <end position="162"/>
    </location>
</feature>
<name>A0A8T3DMS5_9TELE</name>
<evidence type="ECO:0000256" key="1">
    <source>
        <dbReference type="SAM" id="MobiDB-lite"/>
    </source>
</evidence>
<keyword evidence="3" id="KW-1185">Reference proteome</keyword>
<organism evidence="2 3">
    <name type="scientific">Albula goreensis</name>
    <dbReference type="NCBI Taxonomy" id="1534307"/>
    <lineage>
        <taxon>Eukaryota</taxon>
        <taxon>Metazoa</taxon>
        <taxon>Chordata</taxon>
        <taxon>Craniata</taxon>
        <taxon>Vertebrata</taxon>
        <taxon>Euteleostomi</taxon>
        <taxon>Actinopterygii</taxon>
        <taxon>Neopterygii</taxon>
        <taxon>Teleostei</taxon>
        <taxon>Albuliformes</taxon>
        <taxon>Albulidae</taxon>
        <taxon>Albula</taxon>
    </lineage>
</organism>